<feature type="domain" description="C2H2-type" evidence="12">
    <location>
        <begin position="383"/>
        <end position="405"/>
    </location>
</feature>
<gene>
    <name evidence="13" type="ORF">CLODIP_2_CD02700</name>
</gene>
<evidence type="ECO:0000256" key="5">
    <source>
        <dbReference type="ARBA" id="ARBA00022771"/>
    </source>
</evidence>
<dbReference type="Proteomes" id="UP000494165">
    <property type="component" value="Unassembled WGS sequence"/>
</dbReference>
<feature type="domain" description="C2H2-type" evidence="12">
    <location>
        <begin position="463"/>
        <end position="485"/>
    </location>
</feature>
<dbReference type="FunFam" id="3.30.160.60:FF:000446">
    <property type="entry name" value="Zinc finger protein"/>
    <property type="match status" value="1"/>
</dbReference>
<keyword evidence="7" id="KW-0805">Transcription regulation</keyword>
<dbReference type="OrthoDB" id="8117402at2759"/>
<evidence type="ECO:0000259" key="12">
    <source>
        <dbReference type="PROSITE" id="PS50157"/>
    </source>
</evidence>
<keyword evidence="14" id="KW-1185">Reference proteome</keyword>
<proteinExistence type="inferred from homology"/>
<dbReference type="InterPro" id="IPR036236">
    <property type="entry name" value="Znf_C2H2_sf"/>
</dbReference>
<feature type="domain" description="C2H2-type" evidence="12">
    <location>
        <begin position="271"/>
        <end position="298"/>
    </location>
</feature>
<keyword evidence="3" id="KW-0479">Metal-binding</keyword>
<evidence type="ECO:0000256" key="10">
    <source>
        <dbReference type="ARBA" id="ARBA00023242"/>
    </source>
</evidence>
<comment type="caution">
    <text evidence="13">The sequence shown here is derived from an EMBL/GenBank/DDBJ whole genome shotgun (WGS) entry which is preliminary data.</text>
</comment>
<feature type="domain" description="C2H2-type" evidence="12">
    <location>
        <begin position="438"/>
        <end position="461"/>
    </location>
</feature>
<sequence length="564" mass="63663">MSTGSKIDPWLSEGWPANEINFGDLIKAGSSSAAPPSEPFQDPKDVKNTELKFEIGNYAVKQPPQNSEYYFDSFKVIPELLVERLHQDYSLNVSGNAHQQNLKFQGIETVNKKYFELKPCTISQQELAHLELQQTSNIQTSKEASSQTIDTVDKQGIMSLNGLSGPFVYQPFLFTTSGFKCSCEPKGSHHFLCPNNARIDTTNDSSKLSDSSSSTGSIERSIERAIEKTMRHQNIRSDKERPFSCDECGKSFLLKHHLTTHAKVHTGIRPYGCVECGKTFTHKHCLNTHQRLHSGLRPYQCEECKKSFTLKHHLVTHQRTHSKEKPYRCESCGKSFGQRRTLNMHMKLHSGERPFQCPVCDECFAQEEQLVAHSRFHGGNNAFSCSDCGQAFARKFELVDHRRTHGHSPFACTICGKEFLQRRTLQQHSKLHDGTKPFICKYCNECFAQMAELIAHAKIHTFYTCKECGCGFPSHELLVIHLQQHGRIVLPEPPPTKLAPVKKYTCTECGAGFAQKHGLSQHVNRKHKASLIGHLPSQSISCEQRCSELLFNNEIGLHISNSSD</sequence>
<dbReference type="PANTHER" id="PTHR24404:SF41">
    <property type="entry name" value="ZINC FINGER PROTEIN 613"/>
    <property type="match status" value="1"/>
</dbReference>
<dbReference type="GO" id="GO:0000978">
    <property type="term" value="F:RNA polymerase II cis-regulatory region sequence-specific DNA binding"/>
    <property type="evidence" value="ECO:0007669"/>
    <property type="project" value="TreeGrafter"/>
</dbReference>
<keyword evidence="6" id="KW-0862">Zinc</keyword>
<evidence type="ECO:0000313" key="14">
    <source>
        <dbReference type="Proteomes" id="UP000494165"/>
    </source>
</evidence>
<evidence type="ECO:0000256" key="3">
    <source>
        <dbReference type="ARBA" id="ARBA00022723"/>
    </source>
</evidence>
<feature type="domain" description="C2H2-type" evidence="12">
    <location>
        <begin position="355"/>
        <end position="382"/>
    </location>
</feature>
<dbReference type="GO" id="GO:0005634">
    <property type="term" value="C:nucleus"/>
    <property type="evidence" value="ECO:0007669"/>
    <property type="project" value="UniProtKB-SubCell"/>
</dbReference>
<evidence type="ECO:0000256" key="6">
    <source>
        <dbReference type="ARBA" id="ARBA00022833"/>
    </source>
</evidence>
<evidence type="ECO:0000256" key="9">
    <source>
        <dbReference type="ARBA" id="ARBA00023163"/>
    </source>
</evidence>
<comment type="similarity">
    <text evidence="2">Belongs to the krueppel C2H2-type zinc-finger protein family.</text>
</comment>
<dbReference type="Pfam" id="PF00096">
    <property type="entry name" value="zf-C2H2"/>
    <property type="match status" value="8"/>
</dbReference>
<dbReference type="InterPro" id="IPR050589">
    <property type="entry name" value="Ikaros_C2H2-ZF"/>
</dbReference>
<dbReference type="Gene3D" id="3.30.160.60">
    <property type="entry name" value="Classic Zinc Finger"/>
    <property type="match status" value="9"/>
</dbReference>
<dbReference type="InterPro" id="IPR013087">
    <property type="entry name" value="Znf_C2H2_type"/>
</dbReference>
<feature type="domain" description="C2H2-type" evidence="12">
    <location>
        <begin position="243"/>
        <end position="270"/>
    </location>
</feature>
<evidence type="ECO:0000256" key="7">
    <source>
        <dbReference type="ARBA" id="ARBA00023015"/>
    </source>
</evidence>
<dbReference type="FunFam" id="3.30.160.60:FF:000217">
    <property type="entry name" value="Combgap, isoform F"/>
    <property type="match status" value="1"/>
</dbReference>
<dbReference type="PROSITE" id="PS00028">
    <property type="entry name" value="ZINC_FINGER_C2H2_1"/>
    <property type="match status" value="9"/>
</dbReference>
<evidence type="ECO:0000256" key="11">
    <source>
        <dbReference type="PROSITE-ProRule" id="PRU00042"/>
    </source>
</evidence>
<dbReference type="FunFam" id="3.30.160.60:FF:000710">
    <property type="entry name" value="Zinc finger protein 768"/>
    <property type="match status" value="1"/>
</dbReference>
<keyword evidence="5 11" id="KW-0863">Zinc-finger</keyword>
<evidence type="ECO:0000256" key="1">
    <source>
        <dbReference type="ARBA" id="ARBA00004123"/>
    </source>
</evidence>
<evidence type="ECO:0000256" key="2">
    <source>
        <dbReference type="ARBA" id="ARBA00006991"/>
    </source>
</evidence>
<evidence type="ECO:0000313" key="13">
    <source>
        <dbReference type="EMBL" id="CAB3381246.1"/>
    </source>
</evidence>
<dbReference type="FunFam" id="3.30.160.60:FF:000110">
    <property type="entry name" value="Zinc finger protein-like"/>
    <property type="match status" value="1"/>
</dbReference>
<comment type="subcellular location">
    <subcellularLocation>
        <location evidence="1">Nucleus</location>
    </subcellularLocation>
</comment>
<dbReference type="FunFam" id="3.30.160.60:FF:001596">
    <property type="entry name" value="Zinc finger protein 1048"/>
    <property type="match status" value="1"/>
</dbReference>
<dbReference type="FunFam" id="3.30.160.60:FF:000029">
    <property type="entry name" value="GLI family zinc finger 4"/>
    <property type="match status" value="1"/>
</dbReference>
<evidence type="ECO:0000256" key="8">
    <source>
        <dbReference type="ARBA" id="ARBA00023125"/>
    </source>
</evidence>
<dbReference type="PANTHER" id="PTHR24404">
    <property type="entry name" value="ZINC FINGER PROTEIN"/>
    <property type="match status" value="1"/>
</dbReference>
<feature type="domain" description="C2H2-type" evidence="12">
    <location>
        <begin position="327"/>
        <end position="354"/>
    </location>
</feature>
<name>A0A8S1DCM5_9INSE</name>
<organism evidence="13 14">
    <name type="scientific">Cloeon dipterum</name>
    <dbReference type="NCBI Taxonomy" id="197152"/>
    <lineage>
        <taxon>Eukaryota</taxon>
        <taxon>Metazoa</taxon>
        <taxon>Ecdysozoa</taxon>
        <taxon>Arthropoda</taxon>
        <taxon>Hexapoda</taxon>
        <taxon>Insecta</taxon>
        <taxon>Pterygota</taxon>
        <taxon>Palaeoptera</taxon>
        <taxon>Ephemeroptera</taxon>
        <taxon>Pisciforma</taxon>
        <taxon>Baetidae</taxon>
        <taxon>Cloeon</taxon>
    </lineage>
</organism>
<dbReference type="FunFam" id="3.30.160.60:FF:000065">
    <property type="entry name" value="B-cell CLL/lymphoma 6, member B"/>
    <property type="match status" value="1"/>
</dbReference>
<dbReference type="SUPFAM" id="SSF57667">
    <property type="entry name" value="beta-beta-alpha zinc fingers"/>
    <property type="match status" value="6"/>
</dbReference>
<protein>
    <recommendedName>
        <fullName evidence="12">C2H2-type domain-containing protein</fullName>
    </recommendedName>
</protein>
<reference evidence="13 14" key="1">
    <citation type="submission" date="2020-04" db="EMBL/GenBank/DDBJ databases">
        <authorList>
            <person name="Alioto T."/>
            <person name="Alioto T."/>
            <person name="Gomez Garrido J."/>
        </authorList>
    </citation>
    <scope>NUCLEOTIDE SEQUENCE [LARGE SCALE GENOMIC DNA]</scope>
</reference>
<dbReference type="GO" id="GO:0003700">
    <property type="term" value="F:DNA-binding transcription factor activity"/>
    <property type="evidence" value="ECO:0007669"/>
    <property type="project" value="TreeGrafter"/>
</dbReference>
<dbReference type="PROSITE" id="PS50157">
    <property type="entry name" value="ZINC_FINGER_C2H2_2"/>
    <property type="match status" value="10"/>
</dbReference>
<evidence type="ECO:0000256" key="4">
    <source>
        <dbReference type="ARBA" id="ARBA00022737"/>
    </source>
</evidence>
<dbReference type="AlphaFoldDB" id="A0A8S1DCM5"/>
<keyword evidence="8" id="KW-0238">DNA-binding</keyword>
<dbReference type="GO" id="GO:0008270">
    <property type="term" value="F:zinc ion binding"/>
    <property type="evidence" value="ECO:0007669"/>
    <property type="project" value="UniProtKB-KW"/>
</dbReference>
<keyword evidence="4" id="KW-0677">Repeat</keyword>
<dbReference type="SMART" id="SM00355">
    <property type="entry name" value="ZnF_C2H2"/>
    <property type="match status" value="10"/>
</dbReference>
<accession>A0A8S1DCM5</accession>
<feature type="domain" description="C2H2-type" evidence="12">
    <location>
        <begin position="299"/>
        <end position="326"/>
    </location>
</feature>
<dbReference type="GO" id="GO:0006357">
    <property type="term" value="P:regulation of transcription by RNA polymerase II"/>
    <property type="evidence" value="ECO:0007669"/>
    <property type="project" value="TreeGrafter"/>
</dbReference>
<dbReference type="EMBL" id="CADEPI010000229">
    <property type="protein sequence ID" value="CAB3381246.1"/>
    <property type="molecule type" value="Genomic_DNA"/>
</dbReference>
<feature type="domain" description="C2H2-type" evidence="12">
    <location>
        <begin position="410"/>
        <end position="437"/>
    </location>
</feature>
<feature type="domain" description="C2H2-type" evidence="12">
    <location>
        <begin position="504"/>
        <end position="527"/>
    </location>
</feature>
<keyword evidence="10" id="KW-0539">Nucleus</keyword>
<keyword evidence="9" id="KW-0804">Transcription</keyword>